<dbReference type="AlphaFoldDB" id="A0A1Y3Y465"/>
<accession>A0A1Y3Y465</accession>
<reference evidence="2" key="1">
    <citation type="submission" date="2017-04" db="EMBL/GenBank/DDBJ databases">
        <title>Function of individual gut microbiota members based on whole genome sequencing of pure cultures obtained from chicken caecum.</title>
        <authorList>
            <person name="Medvecky M."/>
            <person name="Cejkova D."/>
            <person name="Polansky O."/>
            <person name="Karasova D."/>
            <person name="Kubasova T."/>
            <person name="Cizek A."/>
            <person name="Rychlik I."/>
        </authorList>
    </citation>
    <scope>NUCLEOTIDE SEQUENCE [LARGE SCALE GENOMIC DNA]</scope>
    <source>
        <strain evidence="2">An5</strain>
    </source>
</reference>
<dbReference type="Proteomes" id="UP000195781">
    <property type="component" value="Unassembled WGS sequence"/>
</dbReference>
<evidence type="ECO:0000313" key="1">
    <source>
        <dbReference type="EMBL" id="OUN89110.1"/>
    </source>
</evidence>
<keyword evidence="2" id="KW-1185">Reference proteome</keyword>
<organism evidence="1 2">
    <name type="scientific">[Collinsella] massiliensis</name>
    <dbReference type="NCBI Taxonomy" id="1232426"/>
    <lineage>
        <taxon>Bacteria</taxon>
        <taxon>Bacillati</taxon>
        <taxon>Actinomycetota</taxon>
        <taxon>Coriobacteriia</taxon>
        <taxon>Coriobacteriales</taxon>
        <taxon>Coriobacteriaceae</taxon>
        <taxon>Enorma</taxon>
    </lineage>
</organism>
<protein>
    <submittedName>
        <fullName evidence="1">Uncharacterized protein</fullName>
    </submittedName>
</protein>
<sequence>MINDYARFGAQSGVSLQCDRPCVALSDSDWRHQLESTSESIVFVDEGLRDVLSPEFASAVKRSSNYFVLITRADLANLPYSVDEIYKIKTSGKYHTLEPFYKHNKTYRHYLRYSAKPKKNFDAILTEDAKSGHQFFCARFGEKLTCACAGGNANILRWLLDHPDSRVFVVADGAAFGAYADRVLRLQQERRDFIAVCLPESFEWLLLRSGLIKANGIDEALDSPSSHIDCEYYESWEQFFTQLLTEKTAGTIFEYKKSKLSEAYMIPKNADKVMALIACGNIQ</sequence>
<gene>
    <name evidence="1" type="ORF">B5G02_03420</name>
</gene>
<proteinExistence type="predicted"/>
<comment type="caution">
    <text evidence="1">The sequence shown here is derived from an EMBL/GenBank/DDBJ whole genome shotgun (WGS) entry which is preliminary data.</text>
</comment>
<dbReference type="OrthoDB" id="1957089at2"/>
<dbReference type="EMBL" id="NFIE01000006">
    <property type="protein sequence ID" value="OUN89110.1"/>
    <property type="molecule type" value="Genomic_DNA"/>
</dbReference>
<evidence type="ECO:0000313" key="2">
    <source>
        <dbReference type="Proteomes" id="UP000195781"/>
    </source>
</evidence>
<name>A0A1Y3Y465_9ACTN</name>